<comment type="subcellular location">
    <subcellularLocation>
        <location evidence="1">Cytoplasm</location>
        <location evidence="1">Cytoskeleton</location>
    </subcellularLocation>
</comment>
<dbReference type="Pfam" id="PF04130">
    <property type="entry name" value="GCP_C_terminal"/>
    <property type="match status" value="1"/>
</dbReference>
<evidence type="ECO:0008006" key="11">
    <source>
        <dbReference type="Google" id="ProtNLM"/>
    </source>
</evidence>
<dbReference type="AlphaFoldDB" id="A0AA85KBJ4"/>
<sequence>MLSSVPENLKSVVDDLIKKITSNKRKSFSRSDVQQFYSLGENLFTCHSKPTSLSEVEGKLFSKLLVDGRDTDSVILKRLLNNLHSLPSVTRKAEILDFLYLLSKYNYRRKTDIRQNSGNNGSSGFYSDLTSHPSLQSKSKPPTPSAGSTIRPVDQPFHATGDHLIDLWGPPAGDTFKVPPVPSHKINRRVLGQHTKNSSVPKAPNRTTVPETDILRELLFVLSGGGGNLVKFKDSPDSFELVISPNISDSQKDAVQKIAICGWLHNAIQHWMRSAQSNRFGGVILQCFTTGLHEHMTEYYGLLARLESELNQEKHNFSDQLSHSDQIISDHAKYTDNFSGLLPGRADYHGGRNPSGGDTATTTTTTSSIYSRNTLALVATNQPLTLSRLIMWTTEPRLRLTLLLSLCNVCHGFKGGELASKVYAYTLHGDPDVQKIMGHLMSKVASGVLHFINQWIFNGYLDDAYQEFFVQANTGIKIDRLWYDKYTLRLNMLPKFITLSQAKKILVTGKSVSFLVHVCGEKDGIKKHEAIRRTRLTNAQPMYEQDLDPSFNQMLCTVYKLTSQYLVETLIKRYHFLDHLRATRQFLLLGQGDFIQHLMDLLDSSLNKPSSQIIFSRLSSILETAIRDTNAQYEQPEILQRLDVRLLDISSPQDTGWDIFSLDYHVDGPLATIFTDNCRFMYLFSFNFLWRAKRMEFTLCNLWKQQLCTTRLGNNLQIDLSVVLHLLQLFGAEIRHFIQQLQYYINFEVLECAWENLVKQVHAAEDLDSVVNAHQAFLSNVFTRCLLDAESRQLLGQLRAVFNSILDYSQLHQDFNITAMHENEKREKYKAEVQRCTKTGKWGTNRLQEEQESIRRKEFVDNKLAHLQAQIRIQAAAYRANVIKFIEMLLNHTDPSLRLLAEHMNFNGHYCNSAPGSSCATGSVTSGYPIPVAVEGGAGDGEGGYQQKAKSLPSSSIPPSSLQQPHEHQQQEVKNNAIRHSNVIILRSAMPYSGSVTSTSSLTVASRHQETPSCTSQASDITSSRKTSTGSSDDYKGGTVLIK</sequence>
<evidence type="ECO:0000256" key="2">
    <source>
        <dbReference type="ARBA" id="ARBA00010337"/>
    </source>
</evidence>
<dbReference type="InterPro" id="IPR041470">
    <property type="entry name" value="GCP_N"/>
</dbReference>
<dbReference type="GO" id="GO:0051321">
    <property type="term" value="P:meiotic cell cycle"/>
    <property type="evidence" value="ECO:0007669"/>
    <property type="project" value="TreeGrafter"/>
</dbReference>
<feature type="region of interest" description="Disordered" evidence="6">
    <location>
        <begin position="112"/>
        <end position="154"/>
    </location>
</feature>
<feature type="domain" description="Gamma tubulin complex component C-terminal" evidence="7">
    <location>
        <begin position="577"/>
        <end position="910"/>
    </location>
</feature>
<dbReference type="Proteomes" id="UP000050795">
    <property type="component" value="Unassembled WGS sequence"/>
</dbReference>
<keyword evidence="9" id="KW-1185">Reference proteome</keyword>
<dbReference type="InterPro" id="IPR040457">
    <property type="entry name" value="GCP_C"/>
</dbReference>
<organism evidence="9 10">
    <name type="scientific">Trichobilharzia regenti</name>
    <name type="common">Nasal bird schistosome</name>
    <dbReference type="NCBI Taxonomy" id="157069"/>
    <lineage>
        <taxon>Eukaryota</taxon>
        <taxon>Metazoa</taxon>
        <taxon>Spiralia</taxon>
        <taxon>Lophotrochozoa</taxon>
        <taxon>Platyhelminthes</taxon>
        <taxon>Trematoda</taxon>
        <taxon>Digenea</taxon>
        <taxon>Strigeidida</taxon>
        <taxon>Schistosomatoidea</taxon>
        <taxon>Schistosomatidae</taxon>
        <taxon>Trichobilharzia</taxon>
    </lineage>
</organism>
<evidence type="ECO:0000313" key="10">
    <source>
        <dbReference type="WBParaSite" id="TREG1_77120.1"/>
    </source>
</evidence>
<dbReference type="WBParaSite" id="TREG1_77120.1">
    <property type="protein sequence ID" value="TREG1_77120.1"/>
    <property type="gene ID" value="TREG1_77120"/>
</dbReference>
<accession>A0AA85KBJ4</accession>
<evidence type="ECO:0000256" key="6">
    <source>
        <dbReference type="SAM" id="MobiDB-lite"/>
    </source>
</evidence>
<evidence type="ECO:0000256" key="5">
    <source>
        <dbReference type="ARBA" id="ARBA00023212"/>
    </source>
</evidence>
<reference evidence="9" key="1">
    <citation type="submission" date="2022-06" db="EMBL/GenBank/DDBJ databases">
        <authorList>
            <person name="Berger JAMES D."/>
            <person name="Berger JAMES D."/>
        </authorList>
    </citation>
    <scope>NUCLEOTIDE SEQUENCE [LARGE SCALE GENOMIC DNA]</scope>
</reference>
<name>A0AA85KBJ4_TRIRE</name>
<protein>
    <recommendedName>
        <fullName evidence="11">Gamma-tubulin complex component</fullName>
    </recommendedName>
</protein>
<feature type="compositionally biased region" description="Polar residues" evidence="6">
    <location>
        <begin position="1011"/>
        <end position="1032"/>
    </location>
</feature>
<dbReference type="GO" id="GO:0031122">
    <property type="term" value="P:cytoplasmic microtubule organization"/>
    <property type="evidence" value="ECO:0007669"/>
    <property type="project" value="TreeGrafter"/>
</dbReference>
<keyword evidence="4" id="KW-0493">Microtubule</keyword>
<evidence type="ECO:0000259" key="7">
    <source>
        <dbReference type="Pfam" id="PF04130"/>
    </source>
</evidence>
<dbReference type="GO" id="GO:0000922">
    <property type="term" value="C:spindle pole"/>
    <property type="evidence" value="ECO:0007669"/>
    <property type="project" value="InterPro"/>
</dbReference>
<evidence type="ECO:0000313" key="9">
    <source>
        <dbReference type="Proteomes" id="UP000050795"/>
    </source>
</evidence>
<evidence type="ECO:0000256" key="4">
    <source>
        <dbReference type="ARBA" id="ARBA00022701"/>
    </source>
</evidence>
<dbReference type="InterPro" id="IPR007259">
    <property type="entry name" value="GCP"/>
</dbReference>
<keyword evidence="5" id="KW-0206">Cytoskeleton</keyword>
<feature type="compositionally biased region" description="Low complexity" evidence="6">
    <location>
        <begin position="951"/>
        <end position="964"/>
    </location>
</feature>
<dbReference type="GO" id="GO:0051225">
    <property type="term" value="P:spindle assembly"/>
    <property type="evidence" value="ECO:0007669"/>
    <property type="project" value="TreeGrafter"/>
</dbReference>
<reference evidence="10" key="2">
    <citation type="submission" date="2023-11" db="UniProtKB">
        <authorList>
            <consortium name="WormBaseParasite"/>
        </authorList>
    </citation>
    <scope>IDENTIFICATION</scope>
</reference>
<dbReference type="InterPro" id="IPR042241">
    <property type="entry name" value="GCP_C_sf"/>
</dbReference>
<feature type="region of interest" description="Disordered" evidence="6">
    <location>
        <begin position="935"/>
        <end position="973"/>
    </location>
</feature>
<proteinExistence type="inferred from homology"/>
<dbReference type="GO" id="GO:0051011">
    <property type="term" value="F:microtubule minus-end binding"/>
    <property type="evidence" value="ECO:0007669"/>
    <property type="project" value="TreeGrafter"/>
</dbReference>
<dbReference type="GO" id="GO:0000278">
    <property type="term" value="P:mitotic cell cycle"/>
    <property type="evidence" value="ECO:0007669"/>
    <property type="project" value="TreeGrafter"/>
</dbReference>
<dbReference type="Gene3D" id="1.20.120.1900">
    <property type="entry name" value="Gamma-tubulin complex, C-terminal domain"/>
    <property type="match status" value="1"/>
</dbReference>
<evidence type="ECO:0000259" key="8">
    <source>
        <dbReference type="Pfam" id="PF17681"/>
    </source>
</evidence>
<dbReference type="GO" id="GO:0000930">
    <property type="term" value="C:gamma-tubulin complex"/>
    <property type="evidence" value="ECO:0007669"/>
    <property type="project" value="TreeGrafter"/>
</dbReference>
<comment type="similarity">
    <text evidence="2">Belongs to the TUBGCP family.</text>
</comment>
<dbReference type="GO" id="GO:0005874">
    <property type="term" value="C:microtubule"/>
    <property type="evidence" value="ECO:0007669"/>
    <property type="project" value="UniProtKB-KW"/>
</dbReference>
<dbReference type="PANTHER" id="PTHR19302:SF14">
    <property type="entry name" value="GAMMA-TUBULIN COMPLEX COMPONENT 3"/>
    <property type="match status" value="1"/>
</dbReference>
<keyword evidence="3" id="KW-0963">Cytoplasm</keyword>
<dbReference type="GO" id="GO:0043015">
    <property type="term" value="F:gamma-tubulin binding"/>
    <property type="evidence" value="ECO:0007669"/>
    <property type="project" value="InterPro"/>
</dbReference>
<dbReference type="GO" id="GO:0007020">
    <property type="term" value="P:microtubule nucleation"/>
    <property type="evidence" value="ECO:0007669"/>
    <property type="project" value="InterPro"/>
</dbReference>
<feature type="compositionally biased region" description="Low complexity" evidence="6">
    <location>
        <begin position="993"/>
        <end position="1006"/>
    </location>
</feature>
<dbReference type="Pfam" id="PF17681">
    <property type="entry name" value="GCP_N_terminal"/>
    <property type="match status" value="1"/>
</dbReference>
<feature type="region of interest" description="Disordered" evidence="6">
    <location>
        <begin position="993"/>
        <end position="1043"/>
    </location>
</feature>
<feature type="domain" description="Gamma tubulin complex component protein N-terminal" evidence="8">
    <location>
        <begin position="215"/>
        <end position="572"/>
    </location>
</feature>
<dbReference type="PANTHER" id="PTHR19302">
    <property type="entry name" value="GAMMA TUBULIN COMPLEX PROTEIN"/>
    <property type="match status" value="1"/>
</dbReference>
<evidence type="ECO:0000256" key="3">
    <source>
        <dbReference type="ARBA" id="ARBA00022490"/>
    </source>
</evidence>
<feature type="compositionally biased region" description="Polar residues" evidence="6">
    <location>
        <begin position="128"/>
        <end position="148"/>
    </location>
</feature>
<evidence type="ECO:0000256" key="1">
    <source>
        <dbReference type="ARBA" id="ARBA00004245"/>
    </source>
</evidence>